<dbReference type="Pfam" id="PF12762">
    <property type="entry name" value="DDE_Tnp_IS1595"/>
    <property type="match status" value="1"/>
</dbReference>
<dbReference type="Proteomes" id="UP000192356">
    <property type="component" value="Unassembled WGS sequence"/>
</dbReference>
<dbReference type="InterPro" id="IPR053164">
    <property type="entry name" value="IS1016-like_transposase"/>
</dbReference>
<sequence length="74" mass="8430">MFVVEKIDRDSMLPLLLEHVDNSSIIHSDGWKAYSGLSTVINDHKVVNHSKNFVDPNTRCHAQLIDCIWGQVKL</sequence>
<reference evidence="2 3" key="1">
    <citation type="journal article" date="2017" name="Environ. Microbiol.">
        <title>Decay of the glycolytic pathway and adaptation to intranuclear parasitism within Enterocytozoonidae microsporidia.</title>
        <authorList>
            <person name="Wiredu Boakye D."/>
            <person name="Jaroenlak P."/>
            <person name="Prachumwat A."/>
            <person name="Williams T.A."/>
            <person name="Bateman K.S."/>
            <person name="Itsathitphaisarn O."/>
            <person name="Sritunyalucksana K."/>
            <person name="Paszkiewicz K.H."/>
            <person name="Moore K.A."/>
            <person name="Stentiford G.D."/>
            <person name="Williams B.A."/>
        </authorList>
    </citation>
    <scope>NUCLEOTIDE SEQUENCE [LARGE SCALE GENOMIC DNA]</scope>
    <source>
        <strain evidence="2 3">GB1</strain>
    </source>
</reference>
<dbReference type="OrthoDB" id="5598606at2759"/>
<protein>
    <recommendedName>
        <fullName evidence="1">ISXO2-like transposase domain-containing protein</fullName>
    </recommendedName>
</protein>
<gene>
    <name evidence="2" type="ORF">HERIO_1515</name>
</gene>
<evidence type="ECO:0000313" key="3">
    <source>
        <dbReference type="Proteomes" id="UP000192356"/>
    </source>
</evidence>
<accession>A0A1X0Q9X5</accession>
<proteinExistence type="predicted"/>
<dbReference type="PANTHER" id="PTHR47163">
    <property type="entry name" value="DDE_TNP_IS1595 DOMAIN-CONTAINING PROTEIN"/>
    <property type="match status" value="1"/>
</dbReference>
<feature type="domain" description="ISXO2-like transposase" evidence="1">
    <location>
        <begin position="2"/>
        <end position="73"/>
    </location>
</feature>
<dbReference type="PANTHER" id="PTHR47163:SF2">
    <property type="entry name" value="SI:DKEY-17M8.2"/>
    <property type="match status" value="1"/>
</dbReference>
<dbReference type="AlphaFoldDB" id="A0A1X0Q9X5"/>
<dbReference type="VEuPathDB" id="MicrosporidiaDB:HERIO_1515"/>
<organism evidence="2 3">
    <name type="scientific">Hepatospora eriocheir</name>
    <dbReference type="NCBI Taxonomy" id="1081669"/>
    <lineage>
        <taxon>Eukaryota</taxon>
        <taxon>Fungi</taxon>
        <taxon>Fungi incertae sedis</taxon>
        <taxon>Microsporidia</taxon>
        <taxon>Hepatosporidae</taxon>
        <taxon>Hepatospora</taxon>
    </lineage>
</organism>
<comment type="caution">
    <text evidence="2">The sequence shown here is derived from an EMBL/GenBank/DDBJ whole genome shotgun (WGS) entry which is preliminary data.</text>
</comment>
<dbReference type="InterPro" id="IPR024445">
    <property type="entry name" value="Tnp_ISXO2-like"/>
</dbReference>
<keyword evidence="3" id="KW-1185">Reference proteome</keyword>
<dbReference type="EMBL" id="LVKB01000078">
    <property type="protein sequence ID" value="ORD96558.1"/>
    <property type="molecule type" value="Genomic_DNA"/>
</dbReference>
<evidence type="ECO:0000313" key="2">
    <source>
        <dbReference type="EMBL" id="ORD96558.1"/>
    </source>
</evidence>
<evidence type="ECO:0000259" key="1">
    <source>
        <dbReference type="Pfam" id="PF12762"/>
    </source>
</evidence>
<name>A0A1X0Q9X5_9MICR</name>